<dbReference type="Gene3D" id="1.10.10.1320">
    <property type="entry name" value="Anti-sigma factor, zinc-finger domain"/>
    <property type="match status" value="1"/>
</dbReference>
<feature type="region of interest" description="Disordered" evidence="1">
    <location>
        <begin position="79"/>
        <end position="108"/>
    </location>
</feature>
<evidence type="ECO:0000313" key="3">
    <source>
        <dbReference type="EMBL" id="MDC0685533.1"/>
    </source>
</evidence>
<evidence type="ECO:0000256" key="1">
    <source>
        <dbReference type="SAM" id="MobiDB-lite"/>
    </source>
</evidence>
<protein>
    <submittedName>
        <fullName evidence="2">Uncharacterized protein</fullName>
    </submittedName>
</protein>
<name>A0ABT5CEB1_9BACT</name>
<dbReference type="RefSeq" id="WP_272102902.1">
    <property type="nucleotide sequence ID" value="NZ_JAQNDK010000005.1"/>
</dbReference>
<dbReference type="EMBL" id="JAQNDK010000007">
    <property type="protein sequence ID" value="MDC0685533.1"/>
    <property type="molecule type" value="Genomic_DNA"/>
</dbReference>
<evidence type="ECO:0000313" key="4">
    <source>
        <dbReference type="Proteomes" id="UP001217485"/>
    </source>
</evidence>
<dbReference type="EMBL" id="JAQNDK010000005">
    <property type="protein sequence ID" value="MDC0684781.1"/>
    <property type="molecule type" value="Genomic_DNA"/>
</dbReference>
<evidence type="ECO:0000313" key="2">
    <source>
        <dbReference type="EMBL" id="MDC0684781.1"/>
    </source>
</evidence>
<gene>
    <name evidence="2" type="ORF">POL72_44100</name>
    <name evidence="3" type="ORF">POL72_47950</name>
</gene>
<keyword evidence="4" id="KW-1185">Reference proteome</keyword>
<reference evidence="2 4" key="1">
    <citation type="submission" date="2023-01" db="EMBL/GenBank/DDBJ databases">
        <title>Minimal conservation of predation-associated metabolite biosynthetic gene clusters underscores biosynthetic potential of Myxococcota including descriptions for ten novel species: Archangium lansinium sp. nov., Myxococcus landrumus sp. nov., Nannocystis bai.</title>
        <authorList>
            <person name="Ahearne A."/>
            <person name="Stevens C."/>
            <person name="Dowd S."/>
        </authorList>
    </citation>
    <scope>NUCLEOTIDE SEQUENCE [LARGE SCALE GENOMIC DNA]</scope>
    <source>
        <strain evidence="2 4">WIWO2</strain>
    </source>
</reference>
<comment type="caution">
    <text evidence="2">The sequence shown here is derived from an EMBL/GenBank/DDBJ whole genome shotgun (WGS) entry which is preliminary data.</text>
</comment>
<proteinExistence type="predicted"/>
<feature type="compositionally biased region" description="Low complexity" evidence="1">
    <location>
        <begin position="84"/>
        <end position="102"/>
    </location>
</feature>
<organism evidence="2 4">
    <name type="scientific">Sorangium atrum</name>
    <dbReference type="NCBI Taxonomy" id="2995308"/>
    <lineage>
        <taxon>Bacteria</taxon>
        <taxon>Pseudomonadati</taxon>
        <taxon>Myxococcota</taxon>
        <taxon>Polyangia</taxon>
        <taxon>Polyangiales</taxon>
        <taxon>Polyangiaceae</taxon>
        <taxon>Sorangium</taxon>
    </lineage>
</organism>
<accession>A0ABT5CEB1</accession>
<dbReference type="InterPro" id="IPR041916">
    <property type="entry name" value="Anti_sigma_zinc_sf"/>
</dbReference>
<dbReference type="Proteomes" id="UP001217485">
    <property type="component" value="Unassembled WGS sequence"/>
</dbReference>
<sequence length="108" mass="11745">MMLAGHLDDPLEDALLARAGWARDAEVEAHLGASGDCARRLAHAEAAVAAVALALPPVPPKGRLRARLFASVDRRERFTRWRRASPPSSTSRRTTPGAPSTRCPSRRR</sequence>